<dbReference type="OrthoDB" id="1123053at2"/>
<evidence type="ECO:0000313" key="2">
    <source>
        <dbReference type="Proteomes" id="UP000283387"/>
    </source>
</evidence>
<organism evidence="1 2">
    <name type="scientific">Mangrovibacterium diazotrophicum</name>
    <dbReference type="NCBI Taxonomy" id="1261403"/>
    <lineage>
        <taxon>Bacteria</taxon>
        <taxon>Pseudomonadati</taxon>
        <taxon>Bacteroidota</taxon>
        <taxon>Bacteroidia</taxon>
        <taxon>Marinilabiliales</taxon>
        <taxon>Prolixibacteraceae</taxon>
        <taxon>Mangrovibacterium</taxon>
    </lineage>
</organism>
<comment type="caution">
    <text evidence="1">The sequence shown here is derived from an EMBL/GenBank/DDBJ whole genome shotgun (WGS) entry which is preliminary data.</text>
</comment>
<keyword evidence="2" id="KW-1185">Reference proteome</keyword>
<dbReference type="AlphaFoldDB" id="A0A419W2Z6"/>
<dbReference type="Proteomes" id="UP000283387">
    <property type="component" value="Unassembled WGS sequence"/>
</dbReference>
<reference evidence="1 2" key="1">
    <citation type="submission" date="2018-09" db="EMBL/GenBank/DDBJ databases">
        <title>Genomic Encyclopedia of Archaeal and Bacterial Type Strains, Phase II (KMG-II): from individual species to whole genera.</title>
        <authorList>
            <person name="Goeker M."/>
        </authorList>
    </citation>
    <scope>NUCLEOTIDE SEQUENCE [LARGE SCALE GENOMIC DNA]</scope>
    <source>
        <strain evidence="1 2">DSM 27148</strain>
    </source>
</reference>
<gene>
    <name evidence="1" type="ORF">BC643_0184</name>
</gene>
<proteinExistence type="predicted"/>
<dbReference type="RefSeq" id="WP_120271299.1">
    <property type="nucleotide sequence ID" value="NZ_RAPN01000001.1"/>
</dbReference>
<sequence length="107" mass="12556">MYSFRKLIPLSLFLVILLIAYQTRSEGQDQDRLLGIWGSSPNENANFEILKDSIYYPDDFAYVKYTTKGDSIFIDYDGSIYKAKYLVRNDTLTMIDKNNIDVFIRFK</sequence>
<name>A0A419W2Z6_9BACT</name>
<protein>
    <recommendedName>
        <fullName evidence="3">DUF5640 domain-containing protein</fullName>
    </recommendedName>
</protein>
<dbReference type="EMBL" id="RAPN01000001">
    <property type="protein sequence ID" value="RKD89851.1"/>
    <property type="molecule type" value="Genomic_DNA"/>
</dbReference>
<evidence type="ECO:0008006" key="3">
    <source>
        <dbReference type="Google" id="ProtNLM"/>
    </source>
</evidence>
<evidence type="ECO:0000313" key="1">
    <source>
        <dbReference type="EMBL" id="RKD89851.1"/>
    </source>
</evidence>
<accession>A0A419W2Z6</accession>